<accession>A0A9P7ND30</accession>
<feature type="region of interest" description="Disordered" evidence="2">
    <location>
        <begin position="577"/>
        <end position="694"/>
    </location>
</feature>
<feature type="compositionally biased region" description="Basic and acidic residues" evidence="2">
    <location>
        <begin position="132"/>
        <end position="152"/>
    </location>
</feature>
<feature type="region of interest" description="Disordered" evidence="2">
    <location>
        <begin position="182"/>
        <end position="269"/>
    </location>
</feature>
<dbReference type="InterPro" id="IPR013253">
    <property type="entry name" value="Spc7_domain"/>
</dbReference>
<dbReference type="EMBL" id="SRPW01000546">
    <property type="protein sequence ID" value="KAG6013780.1"/>
    <property type="molecule type" value="Genomic_DNA"/>
</dbReference>
<feature type="compositionally biased region" description="Low complexity" evidence="2">
    <location>
        <begin position="303"/>
        <end position="313"/>
    </location>
</feature>
<feature type="compositionally biased region" description="Polar residues" evidence="2">
    <location>
        <begin position="861"/>
        <end position="875"/>
    </location>
</feature>
<feature type="region of interest" description="Disordered" evidence="2">
    <location>
        <begin position="303"/>
        <end position="362"/>
    </location>
</feature>
<dbReference type="Pfam" id="PF08317">
    <property type="entry name" value="Spc7"/>
    <property type="match status" value="1"/>
</dbReference>
<feature type="compositionally biased region" description="Polar residues" evidence="2">
    <location>
        <begin position="113"/>
        <end position="129"/>
    </location>
</feature>
<evidence type="ECO:0000313" key="4">
    <source>
        <dbReference type="EMBL" id="KAG6013780.1"/>
    </source>
</evidence>
<dbReference type="Pfam" id="PF18210">
    <property type="entry name" value="Knl1_RWD_C"/>
    <property type="match status" value="1"/>
</dbReference>
<feature type="compositionally biased region" description="Basic and acidic residues" evidence="2">
    <location>
        <begin position="103"/>
        <end position="112"/>
    </location>
</feature>
<dbReference type="InterPro" id="IPR040850">
    <property type="entry name" value="Knl1_RWD_C"/>
</dbReference>
<dbReference type="SMART" id="SM01315">
    <property type="entry name" value="Spc7_N"/>
    <property type="match status" value="1"/>
</dbReference>
<evidence type="ECO:0000256" key="2">
    <source>
        <dbReference type="SAM" id="MobiDB-lite"/>
    </source>
</evidence>
<feature type="compositionally biased region" description="Polar residues" evidence="2">
    <location>
        <begin position="339"/>
        <end position="348"/>
    </location>
</feature>
<dbReference type="GO" id="GO:1990758">
    <property type="term" value="P:mitotic sister chromatid biorientation"/>
    <property type="evidence" value="ECO:0007669"/>
    <property type="project" value="TreeGrafter"/>
</dbReference>
<dbReference type="SMART" id="SM00787">
    <property type="entry name" value="Spc7"/>
    <property type="match status" value="1"/>
</dbReference>
<dbReference type="GO" id="GO:0000776">
    <property type="term" value="C:kinetochore"/>
    <property type="evidence" value="ECO:0007669"/>
    <property type="project" value="TreeGrafter"/>
</dbReference>
<feature type="coiled-coil region" evidence="1">
    <location>
        <begin position="1118"/>
        <end position="1177"/>
    </location>
</feature>
<evidence type="ECO:0000313" key="5">
    <source>
        <dbReference type="Proteomes" id="UP000748025"/>
    </source>
</evidence>
<protein>
    <recommendedName>
        <fullName evidence="3">Spc7 kinetochore protein domain-containing protein</fullName>
    </recommendedName>
</protein>
<dbReference type="OrthoDB" id="5592879at2759"/>
<dbReference type="PANTHER" id="PTHR28260">
    <property type="entry name" value="SPINDLE POLE BODY COMPONENT SPC105"/>
    <property type="match status" value="1"/>
</dbReference>
<feature type="domain" description="Spc7 kinetochore protein" evidence="3">
    <location>
        <begin position="937"/>
        <end position="1256"/>
    </location>
</feature>
<reference evidence="4" key="1">
    <citation type="journal article" date="2020" name="bioRxiv">
        <title>Whole genome comparisons of ergot fungi reveals the divergence and evolution of species within the genus Claviceps are the result of varying mechanisms driving genome evolution and host range expansion.</title>
        <authorList>
            <person name="Wyka S.A."/>
            <person name="Mondo S.J."/>
            <person name="Liu M."/>
            <person name="Dettman J."/>
            <person name="Nalam V."/>
            <person name="Broders K.D."/>
        </authorList>
    </citation>
    <scope>NUCLEOTIDE SEQUENCE</scope>
    <source>
        <strain evidence="4">CCC 602</strain>
    </source>
</reference>
<dbReference type="Proteomes" id="UP000748025">
    <property type="component" value="Unassembled WGS sequence"/>
</dbReference>
<feature type="compositionally biased region" description="Acidic residues" evidence="2">
    <location>
        <begin position="834"/>
        <end position="843"/>
    </location>
</feature>
<dbReference type="GO" id="GO:0034501">
    <property type="term" value="P:protein localization to kinetochore"/>
    <property type="evidence" value="ECO:0007669"/>
    <property type="project" value="TreeGrafter"/>
</dbReference>
<gene>
    <name evidence="4" type="ORF">E4U43_007114</name>
</gene>
<dbReference type="PANTHER" id="PTHR28260:SF1">
    <property type="entry name" value="SPINDLE POLE BODY COMPONENT SPC105"/>
    <property type="match status" value="1"/>
</dbReference>
<feature type="compositionally biased region" description="Polar residues" evidence="2">
    <location>
        <begin position="884"/>
        <end position="900"/>
    </location>
</feature>
<dbReference type="Pfam" id="PF15402">
    <property type="entry name" value="MELT_2"/>
    <property type="match status" value="6"/>
</dbReference>
<name>A0A9P7ND30_9HYPO</name>
<feature type="compositionally biased region" description="Polar residues" evidence="2">
    <location>
        <begin position="227"/>
        <end position="243"/>
    </location>
</feature>
<feature type="region of interest" description="Disordered" evidence="2">
    <location>
        <begin position="277"/>
        <end position="296"/>
    </location>
</feature>
<feature type="compositionally biased region" description="Acidic residues" evidence="2">
    <location>
        <begin position="244"/>
        <end position="253"/>
    </location>
</feature>
<feature type="region of interest" description="Disordered" evidence="2">
    <location>
        <begin position="41"/>
        <end position="166"/>
    </location>
</feature>
<evidence type="ECO:0000256" key="1">
    <source>
        <dbReference type="SAM" id="Coils"/>
    </source>
</evidence>
<feature type="region of interest" description="Disordered" evidence="2">
    <location>
        <begin position="1"/>
        <end position="20"/>
    </location>
</feature>
<evidence type="ECO:0000259" key="3">
    <source>
        <dbReference type="SMART" id="SM00787"/>
    </source>
</evidence>
<dbReference type="GO" id="GO:0007094">
    <property type="term" value="P:mitotic spindle assembly checkpoint signaling"/>
    <property type="evidence" value="ECO:0007669"/>
    <property type="project" value="TreeGrafter"/>
</dbReference>
<keyword evidence="1" id="KW-0175">Coiled coil</keyword>
<feature type="compositionally biased region" description="Low complexity" evidence="2">
    <location>
        <begin position="682"/>
        <end position="694"/>
    </location>
</feature>
<sequence>MAPVADATVPSTRRVRKSVGTVAMKKTMDKENATVDVASTLAASRKKSRSKSLGPGGLDALKHGNGNRRASIAAPMPRSILKPTAYAVPEIPPLKNGTQRTRKSSESRDSGESTKSLACSSVDSTNSSKVALKSEAEQQAAAREREERERRDARRKSLANRRVSFAAEATLHTFHEIDYMHDSTTSTDSSRRASSVNGATLTGTVPKSPDSKGSNRRNSGLPAVGFASNNEDTLTSTIYSSDSEPADDVEEVEDHSGSSSDSDDGTMMTIETVEVTGTTVASERSESDDDDDSSTLDQALRAAAQRADTQRLNNGEEDDDLDDGEEVIPSFGWVKKKTQSSASVNDSKSPAERADDETETGMDMDMDMDMTGAVGGILKPQQDGDITRDMTRDDDMSMDVTQALGGILSQDKTARNLYNQSSTDEATQDGITLGQTMEFTTAIGGINQPDDVSDNQSDANEDFSMEFTTVMGGVLPPAKSADDAAAVGRQSIAHRPARADAEDTMDMTVAYGAILPSHTRGEDTSILEDETMGMDITAAVGGILGHEDATSQNLGKRIMKAEVDEPVSPNRAIMAAVAQRTPTRRSSRLSAMSQAASPKAKTESPGLSAFRGNGLRRSIVPQTPEYTLSSPLRTPTPSPAKPRTPRAKAASPGTPARPVQSKSPRSASNRRKGSAQAENTPSSSSSKSSMKLRSSIFQHDAQTGARTPMIVLTPQPRRLSGLGADRSGLGSPQVTALFEKRNSIGDSASDFVAGRRGITFEDTEIINEELEKAREDEEVKEKLQRKSAQKNRDATVNLREMIDSLSPKRNITKGRKSLHVGSAKGLLGKRPAELDDDEDSEENDGVKRLKGHQGSPVKNVKLQQPPSVAETTGRMTRSARRSLESNLKNSSAGTGPSFSSPLKGGADSKPRHQNGKNKSREHQTVHNVNYAHADADADAEEMERDLDDDRIHLQEFLNMTSIRFMELTTTKRRHTVAPNSLQDGSTAEGEDDMSLERCVVAGACTIPMLELYQHSCRELKNYIAEGRRIVKEIEAETLEDNPPLFREYMSATPDVKALMDNQFKNVKTHARLLSKAMWYEWRSKLQEGLREGLVKIAEDMDADDKVLQEQEDLLSAVLPEALRHCEELEEESSNLEEAAKELADCDPAELGAARDELTSLDEDIAEKKRLIAELRRGFESSVAEVESLSTMKRDLLQGIEEAEKIRQACRGWTCSEVASLKGRVDAIEKQYGWAVTGLTGTNLSMTYKREIEIVFDVASFQPHQPNSRIDLWYIGDRNDGTHAKTAEKEFFLQCIRDHVRALPQNRTKILHLLNIVRTAWDKARFVTSQISIINVTFPTSVVKTSDSSVAVRSSLLLSALKTRVETTLHLRGQSMPQGVDIGISTQVQVVYGEHFNVSKVGEFLANKIGNRMGAKEEGWSEVLVELHKRLIARGRKQVSGTAQ</sequence>
<feature type="region of interest" description="Disordered" evidence="2">
    <location>
        <begin position="805"/>
        <end position="926"/>
    </location>
</feature>
<feature type="compositionally biased region" description="Polar residues" evidence="2">
    <location>
        <begin position="196"/>
        <end position="205"/>
    </location>
</feature>
<feature type="compositionally biased region" description="Low complexity" evidence="2">
    <location>
        <begin position="257"/>
        <end position="269"/>
    </location>
</feature>
<comment type="caution">
    <text evidence="4">The sequence shown here is derived from an EMBL/GenBank/DDBJ whole genome shotgun (WGS) entry which is preliminary data.</text>
</comment>
<keyword evidence="5" id="KW-1185">Reference proteome</keyword>
<dbReference type="InterPro" id="IPR033338">
    <property type="entry name" value="Spc105/Spc7"/>
</dbReference>
<organism evidence="4 5">
    <name type="scientific">Claviceps pusilla</name>
    <dbReference type="NCBI Taxonomy" id="123648"/>
    <lineage>
        <taxon>Eukaryota</taxon>
        <taxon>Fungi</taxon>
        <taxon>Dikarya</taxon>
        <taxon>Ascomycota</taxon>
        <taxon>Pezizomycotina</taxon>
        <taxon>Sordariomycetes</taxon>
        <taxon>Hypocreomycetidae</taxon>
        <taxon>Hypocreales</taxon>
        <taxon>Clavicipitaceae</taxon>
        <taxon>Claviceps</taxon>
    </lineage>
</organism>
<feature type="coiled-coil region" evidence="1">
    <location>
        <begin position="760"/>
        <end position="793"/>
    </location>
</feature>
<feature type="compositionally biased region" description="Acidic residues" evidence="2">
    <location>
        <begin position="315"/>
        <end position="326"/>
    </location>
</feature>
<proteinExistence type="predicted"/>
<feature type="compositionally biased region" description="Low complexity" evidence="2">
    <location>
        <begin position="182"/>
        <end position="195"/>
    </location>
</feature>